<organism evidence="2 3">
    <name type="scientific">Microvirga arabica</name>
    <dbReference type="NCBI Taxonomy" id="1128671"/>
    <lineage>
        <taxon>Bacteria</taxon>
        <taxon>Pseudomonadati</taxon>
        <taxon>Pseudomonadota</taxon>
        <taxon>Alphaproteobacteria</taxon>
        <taxon>Hyphomicrobiales</taxon>
        <taxon>Methylobacteriaceae</taxon>
        <taxon>Microvirga</taxon>
    </lineage>
</organism>
<evidence type="ECO:0000313" key="3">
    <source>
        <dbReference type="Proteomes" id="UP001593940"/>
    </source>
</evidence>
<dbReference type="EC" id="2.7.7.33" evidence="2"/>
<protein>
    <submittedName>
        <fullName evidence="2">Glucose-1-phosphate cytidylyltransferase</fullName>
        <ecNumber evidence="2">2.7.7.33</ecNumber>
    </submittedName>
</protein>
<dbReference type="InterPro" id="IPR046981">
    <property type="entry name" value="G1P_cyt_trans"/>
</dbReference>
<dbReference type="PANTHER" id="PTHR47183:SF1">
    <property type="entry name" value="GLUCOSE-1-PHOSPHATE CYTIDYLYLTRANSFERASE"/>
    <property type="match status" value="1"/>
</dbReference>
<dbReference type="PANTHER" id="PTHR47183">
    <property type="entry name" value="GLUCOSE-1-PHOSPHATE CYTIDYLYLTRANSFERASE-RELATED"/>
    <property type="match status" value="1"/>
</dbReference>
<evidence type="ECO:0000313" key="2">
    <source>
        <dbReference type="EMBL" id="MFC1457830.1"/>
    </source>
</evidence>
<name>A0ABV6Y991_9HYPH</name>
<evidence type="ECO:0000259" key="1">
    <source>
        <dbReference type="Pfam" id="PF00483"/>
    </source>
</evidence>
<dbReference type="Gene3D" id="3.90.550.10">
    <property type="entry name" value="Spore Coat Polysaccharide Biosynthesis Protein SpsA, Chain A"/>
    <property type="match status" value="1"/>
</dbReference>
<dbReference type="SUPFAM" id="SSF53448">
    <property type="entry name" value="Nucleotide-diphospho-sugar transferases"/>
    <property type="match status" value="1"/>
</dbReference>
<dbReference type="RefSeq" id="WP_377030027.1">
    <property type="nucleotide sequence ID" value="NZ_JBHOMY010000033.1"/>
</dbReference>
<dbReference type="InterPro" id="IPR029044">
    <property type="entry name" value="Nucleotide-diphossugar_trans"/>
</dbReference>
<reference evidence="2 3" key="1">
    <citation type="submission" date="2024-09" db="EMBL/GenBank/DDBJ databases">
        <title>Nodulacao em especies de Leguminosae Basais da Amazonia e Caracterizacao dos Rizobios e Bacterias Associadas aos Nodulos.</title>
        <authorList>
            <person name="Jambeiro I.C.A."/>
            <person name="Lopes I.S."/>
            <person name="Aguiar E.R.G.R."/>
            <person name="Santos A.F.J."/>
            <person name="Dos Santos J.M.F."/>
            <person name="Gross E."/>
        </authorList>
    </citation>
    <scope>NUCLEOTIDE SEQUENCE [LARGE SCALE GENOMIC DNA]</scope>
    <source>
        <strain evidence="2 3">BRUESC1165</strain>
    </source>
</reference>
<comment type="caution">
    <text evidence="2">The sequence shown here is derived from an EMBL/GenBank/DDBJ whole genome shotgun (WGS) entry which is preliminary data.</text>
</comment>
<sequence>MKVVILAGGFGTRLSEETTIVPKPLVEIGGRPVLWHIMKIYSAYGLNDFVICCGYKGHMIKTYFSDYMIQNSDVTFDLEHDTMAVHRTPSEKWRVTLVDTGEQTMTGGRLKRVRRYLDDTFCMTYGDGVGDVDIESLVASHKRHQKLATVTAVQQPGRFGTLSISSEDSAVVGFREKSAADGHLINGGFFVLEPEALNYIDGDNTSWEHDPMQRLMLDQQLTAYCHTGFWQNMDTLRDRHVLQTLWESGNPPWCVWNNVSGLLRHRRSDTEVASSVSSKEI</sequence>
<dbReference type="InterPro" id="IPR005835">
    <property type="entry name" value="NTP_transferase_dom"/>
</dbReference>
<dbReference type="NCBIfam" id="TIGR02623">
    <property type="entry name" value="G1P_cyt_trans"/>
    <property type="match status" value="1"/>
</dbReference>
<proteinExistence type="predicted"/>
<accession>A0ABV6Y991</accession>
<dbReference type="EMBL" id="JBHOMY010000033">
    <property type="protein sequence ID" value="MFC1457830.1"/>
    <property type="molecule type" value="Genomic_DNA"/>
</dbReference>
<dbReference type="Pfam" id="PF00483">
    <property type="entry name" value="NTP_transferase"/>
    <property type="match status" value="1"/>
</dbReference>
<keyword evidence="2" id="KW-0548">Nucleotidyltransferase</keyword>
<dbReference type="CDD" id="cd02524">
    <property type="entry name" value="G1P_cytidylyltransferase"/>
    <property type="match status" value="1"/>
</dbReference>
<gene>
    <name evidence="2" type="primary">rfbF</name>
    <name evidence="2" type="ORF">ACETIH_14115</name>
</gene>
<dbReference type="InterPro" id="IPR013446">
    <property type="entry name" value="G1P_cyt_trans-like"/>
</dbReference>
<feature type="domain" description="Nucleotidyl transferase" evidence="1">
    <location>
        <begin position="2"/>
        <end position="214"/>
    </location>
</feature>
<keyword evidence="2" id="KW-0808">Transferase</keyword>
<keyword evidence="3" id="KW-1185">Reference proteome</keyword>
<dbReference type="Proteomes" id="UP001593940">
    <property type="component" value="Unassembled WGS sequence"/>
</dbReference>
<dbReference type="GO" id="GO:0047343">
    <property type="term" value="F:glucose-1-phosphate cytidylyltransferase activity"/>
    <property type="evidence" value="ECO:0007669"/>
    <property type="project" value="UniProtKB-EC"/>
</dbReference>